<dbReference type="KEGG" id="rid:RIdsm_01139"/>
<keyword evidence="3" id="KW-0808">Transferase</keyword>
<dbReference type="InterPro" id="IPR004360">
    <property type="entry name" value="Glyas_Fos-R_dOase_dom"/>
</dbReference>
<feature type="domain" description="VOC" evidence="1">
    <location>
        <begin position="4"/>
        <end position="120"/>
    </location>
</feature>
<dbReference type="InterPro" id="IPR037523">
    <property type="entry name" value="VOC_core"/>
</dbReference>
<dbReference type="EC" id="2.5.1.18" evidence="3"/>
<evidence type="ECO:0000313" key="2">
    <source>
        <dbReference type="EMBL" id="KRS15032.1"/>
    </source>
</evidence>
<keyword evidence="2" id="KW-0223">Dioxygenase</keyword>
<evidence type="ECO:0000313" key="3">
    <source>
        <dbReference type="EMBL" id="QEW25353.1"/>
    </source>
</evidence>
<keyword evidence="2" id="KW-0560">Oxidoreductase</keyword>
<dbReference type="RefSeq" id="WP_057821097.1">
    <property type="nucleotide sequence ID" value="NZ_CP031598.1"/>
</dbReference>
<dbReference type="GO" id="GO:0051213">
    <property type="term" value="F:dioxygenase activity"/>
    <property type="evidence" value="ECO:0007669"/>
    <property type="project" value="UniProtKB-KW"/>
</dbReference>
<accession>A0A0T5P1K6</accession>
<dbReference type="SUPFAM" id="SSF54593">
    <property type="entry name" value="Glyoxalase/Bleomycin resistance protein/Dihydroxybiphenyl dioxygenase"/>
    <property type="match status" value="1"/>
</dbReference>
<keyword evidence="4" id="KW-1185">Reference proteome</keyword>
<dbReference type="EMBL" id="LAXI01000029">
    <property type="protein sequence ID" value="KRS15032.1"/>
    <property type="molecule type" value="Genomic_DNA"/>
</dbReference>
<sequence length="127" mass="14008">MTVTLNHTIIHASDPAATADYYTEILGLPPSFRYGPFIVVQVGETSLDLSAAEGDIASRHFAFLVSEPEFDEIFARITGRGIDHWADPYRRQPDKINTRDGGRGVYFPDPDGHLLEILTRPYGSGSA</sequence>
<dbReference type="InterPro" id="IPR029068">
    <property type="entry name" value="Glyas_Bleomycin-R_OHBP_Dase"/>
</dbReference>
<dbReference type="OrthoDB" id="9798430at2"/>
<dbReference type="PATRIC" id="fig|540747.5.peg.3569"/>
<protein>
    <submittedName>
        <fullName evidence="3">Glutathione transferase FosA</fullName>
        <ecNumber evidence="3">2.5.1.18</ecNumber>
    </submittedName>
    <submittedName>
        <fullName evidence="2">Glyoxalase/bleomycin resistance protein/dioxygenase</fullName>
    </submittedName>
</protein>
<evidence type="ECO:0000259" key="1">
    <source>
        <dbReference type="PROSITE" id="PS51819"/>
    </source>
</evidence>
<dbReference type="STRING" id="540747.SAMN04488031_106240"/>
<dbReference type="EMBL" id="CP031598">
    <property type="protein sequence ID" value="QEW25353.1"/>
    <property type="molecule type" value="Genomic_DNA"/>
</dbReference>
<dbReference type="CDD" id="cd08351">
    <property type="entry name" value="ChaP_like"/>
    <property type="match status" value="1"/>
</dbReference>
<evidence type="ECO:0000313" key="4">
    <source>
        <dbReference type="Proteomes" id="UP000051401"/>
    </source>
</evidence>
<proteinExistence type="predicted"/>
<dbReference type="PROSITE" id="PS51819">
    <property type="entry name" value="VOC"/>
    <property type="match status" value="1"/>
</dbReference>
<gene>
    <name evidence="3" type="primary">fosA_2</name>
    <name evidence="3" type="ORF">RIdsm_01139</name>
    <name evidence="2" type="ORF">XM52_26040</name>
</gene>
<organism evidence="2 4">
    <name type="scientific">Roseovarius indicus</name>
    <dbReference type="NCBI Taxonomy" id="540747"/>
    <lineage>
        <taxon>Bacteria</taxon>
        <taxon>Pseudomonadati</taxon>
        <taxon>Pseudomonadota</taxon>
        <taxon>Alphaproteobacteria</taxon>
        <taxon>Rhodobacterales</taxon>
        <taxon>Roseobacteraceae</taxon>
        <taxon>Roseovarius</taxon>
    </lineage>
</organism>
<evidence type="ECO:0000313" key="5">
    <source>
        <dbReference type="Proteomes" id="UP000325785"/>
    </source>
</evidence>
<dbReference type="AlphaFoldDB" id="A0A0T5P1K6"/>
<reference evidence="2 4" key="1">
    <citation type="submission" date="2015-04" db="EMBL/GenBank/DDBJ databases">
        <title>The draft genome sequence of Roseovarius indicus B108T.</title>
        <authorList>
            <person name="Li G."/>
            <person name="Lai Q."/>
            <person name="Shao Z."/>
            <person name="Yan P."/>
        </authorList>
    </citation>
    <scope>NUCLEOTIDE SEQUENCE [LARGE SCALE GENOMIC DNA]</scope>
    <source>
        <strain evidence="2 4">B108</strain>
    </source>
</reference>
<dbReference type="GO" id="GO:0004364">
    <property type="term" value="F:glutathione transferase activity"/>
    <property type="evidence" value="ECO:0007669"/>
    <property type="project" value="UniProtKB-EC"/>
</dbReference>
<dbReference type="Proteomes" id="UP000325785">
    <property type="component" value="Chromosome"/>
</dbReference>
<dbReference type="Pfam" id="PF00903">
    <property type="entry name" value="Glyoxalase"/>
    <property type="match status" value="1"/>
</dbReference>
<name>A0A0T5P1K6_9RHOB</name>
<dbReference type="Gene3D" id="3.10.180.10">
    <property type="entry name" value="2,3-Dihydroxybiphenyl 1,2-Dioxygenase, domain 1"/>
    <property type="match status" value="1"/>
</dbReference>
<reference evidence="3 5" key="2">
    <citation type="submission" date="2018-08" db="EMBL/GenBank/DDBJ databases">
        <title>Genetic Globetrotter - A new plasmid hitch-hiking vast phylogenetic and geographic distances.</title>
        <authorList>
            <person name="Vollmers J."/>
            <person name="Petersen J."/>
        </authorList>
    </citation>
    <scope>NUCLEOTIDE SEQUENCE [LARGE SCALE GENOMIC DNA]</scope>
    <source>
        <strain evidence="3 5">DSM 26383</strain>
    </source>
</reference>
<dbReference type="Proteomes" id="UP000051401">
    <property type="component" value="Unassembled WGS sequence"/>
</dbReference>